<evidence type="ECO:0000313" key="2">
    <source>
        <dbReference type="EMBL" id="NME71244.1"/>
    </source>
</evidence>
<sequence length="154" mass="17989">MKNYKLTRQKKILLLGGLLLLSQIIYFSDYISPLHWGHIKVSGLACTCPDEKVVNGQLYLRSITPDSLKKYDLDYSEIYVSDKPFNSFDPMGVDLYIIEGKVIGKERVYEGGPWHPKLEVNKWREVNIIKDWSTKLLFFSQVFILLMIMRKNKI</sequence>
<proteinExistence type="predicted"/>
<feature type="transmembrane region" description="Helical" evidence="1">
    <location>
        <begin position="12"/>
        <end position="31"/>
    </location>
</feature>
<keyword evidence="1" id="KW-1133">Transmembrane helix</keyword>
<accession>A0A7X9RZ16</accession>
<reference evidence="2 3" key="1">
    <citation type="submission" date="2020-04" db="EMBL/GenBank/DDBJ databases">
        <title>Flammeovirga sp. SR4, a novel species isolated from seawater.</title>
        <authorList>
            <person name="Wang X."/>
        </authorList>
    </citation>
    <scope>NUCLEOTIDE SEQUENCE [LARGE SCALE GENOMIC DNA]</scope>
    <source>
        <strain evidence="2 3">ATCC 23126</strain>
    </source>
</reference>
<dbReference type="AlphaFoldDB" id="A0A7X9RZ16"/>
<protein>
    <submittedName>
        <fullName evidence="2">Uncharacterized protein</fullName>
    </submittedName>
</protein>
<dbReference type="Proteomes" id="UP000576082">
    <property type="component" value="Unassembled WGS sequence"/>
</dbReference>
<keyword evidence="3" id="KW-1185">Reference proteome</keyword>
<organism evidence="2 3">
    <name type="scientific">Flammeovirga aprica JL-4</name>
    <dbReference type="NCBI Taxonomy" id="694437"/>
    <lineage>
        <taxon>Bacteria</taxon>
        <taxon>Pseudomonadati</taxon>
        <taxon>Bacteroidota</taxon>
        <taxon>Cytophagia</taxon>
        <taxon>Cytophagales</taxon>
        <taxon>Flammeovirgaceae</taxon>
        <taxon>Flammeovirga</taxon>
    </lineage>
</organism>
<comment type="caution">
    <text evidence="2">The sequence shown here is derived from an EMBL/GenBank/DDBJ whole genome shotgun (WGS) entry which is preliminary data.</text>
</comment>
<evidence type="ECO:0000313" key="3">
    <source>
        <dbReference type="Proteomes" id="UP000576082"/>
    </source>
</evidence>
<dbReference type="EMBL" id="JABANE010000091">
    <property type="protein sequence ID" value="NME71244.1"/>
    <property type="molecule type" value="Genomic_DNA"/>
</dbReference>
<evidence type="ECO:0000256" key="1">
    <source>
        <dbReference type="SAM" id="Phobius"/>
    </source>
</evidence>
<gene>
    <name evidence="2" type="ORF">HHU12_24985</name>
</gene>
<name>A0A7X9RZ16_9BACT</name>
<keyword evidence="1" id="KW-0812">Transmembrane</keyword>
<keyword evidence="1" id="KW-0472">Membrane</keyword>
<dbReference type="RefSeq" id="WP_169659465.1">
    <property type="nucleotide sequence ID" value="NZ_JABANE010000091.1"/>
</dbReference>